<organism evidence="1 2">
    <name type="scientific">Pyropia yezoensis</name>
    <name type="common">Susabi-nori</name>
    <name type="synonym">Porphyra yezoensis</name>
    <dbReference type="NCBI Taxonomy" id="2788"/>
    <lineage>
        <taxon>Eukaryota</taxon>
        <taxon>Rhodophyta</taxon>
        <taxon>Bangiophyceae</taxon>
        <taxon>Bangiales</taxon>
        <taxon>Bangiaceae</taxon>
        <taxon>Pyropia</taxon>
    </lineage>
</organism>
<dbReference type="Proteomes" id="UP000798662">
    <property type="component" value="Chromosome 1"/>
</dbReference>
<proteinExistence type="predicted"/>
<name>A0ACC3BSM5_PYRYE</name>
<reference evidence="1" key="1">
    <citation type="submission" date="2019-11" db="EMBL/GenBank/DDBJ databases">
        <title>Nori genome reveals adaptations in red seaweeds to the harsh intertidal environment.</title>
        <authorList>
            <person name="Wang D."/>
            <person name="Mao Y."/>
        </authorList>
    </citation>
    <scope>NUCLEOTIDE SEQUENCE</scope>
    <source>
        <tissue evidence="1">Gametophyte</tissue>
    </source>
</reference>
<comment type="caution">
    <text evidence="1">The sequence shown here is derived from an EMBL/GenBank/DDBJ whole genome shotgun (WGS) entry which is preliminary data.</text>
</comment>
<evidence type="ECO:0000313" key="1">
    <source>
        <dbReference type="EMBL" id="KAK1860502.1"/>
    </source>
</evidence>
<accession>A0ACC3BSM5</accession>
<keyword evidence="2" id="KW-1185">Reference proteome</keyword>
<protein>
    <submittedName>
        <fullName evidence="1">Uncharacterized protein</fullName>
    </submittedName>
</protein>
<evidence type="ECO:0000313" key="2">
    <source>
        <dbReference type="Proteomes" id="UP000798662"/>
    </source>
</evidence>
<gene>
    <name evidence="1" type="ORF">I4F81_003091</name>
</gene>
<dbReference type="EMBL" id="CM020618">
    <property type="protein sequence ID" value="KAK1860502.1"/>
    <property type="molecule type" value="Genomic_DNA"/>
</dbReference>
<sequence length="782" mass="76769">MDQEQKVVVAESAIGTARSIIQSLARATHLDTPLPPLHSAGLISPPASLPVSGGGPDDGGPHPLGPTVFPYERRRMLVALRTITSVCEGRARWTAAAAADGTAAAAPAALPPATPAELASLARIQADVAGRAARGARLKACLAACIAAARVGDPLAPDAYGVLRALRGAAEAAGASVFEEPAPPVEGSGVGGPVAGTGREPGVLLTICGNTFLADVRFDPPPPPPAPAAAEVPPPPLRRRRRPSLPPLAVVSVSFRHLLEGGAVEVRDPAIDADLTRRLRRGDVDSVAASLASLVAAERLDAFVGPGLDVKGALRAVEADLLALRAAEIRGGSSPVDRLVGGTGLVRRLAPGLRFVVWAPPGLRLRLRLSGAGRVAGRPRCRGPSGVAYVDVQEAEDVLVWLPPLEGGQGLAATAAAAGDAMDTTGDGVGSATSAVGPDDGDDDHTDDPDGLASLRPTGDYDDTYDDTFVPGLLSATLGVEDSLACLVTHTSQSPVVVPPGPPSPPGLTAAGMACSKDAALAAAAASAAATASAAAVAGSRAAGGGGATGGVGVPPPPLPLRVRWVDPPRTATARLNFVVALSQPLPCARATAAALTLVTADGLGRGGGVSPAGVPPLPGGAGGPARPAETPTAAARRLLGAATLAAQAGRVGPGVSLEGLLLPALFGGTQGGWGGGGPSDATSPLPPASAAGGAAAGTTAAGVAPTMAPAPPTGLHATMLDASAEHAVSVGVSVAPNGVVGIALRPPPGRAVATTDAALTALLRVSGSVPVVLAAVRQALP</sequence>